<organism evidence="1 2">
    <name type="scientific">Effusibacillus lacus</name>
    <dbReference type="NCBI Taxonomy" id="1348429"/>
    <lineage>
        <taxon>Bacteria</taxon>
        <taxon>Bacillati</taxon>
        <taxon>Bacillota</taxon>
        <taxon>Bacilli</taxon>
        <taxon>Bacillales</taxon>
        <taxon>Alicyclobacillaceae</taxon>
        <taxon>Effusibacillus</taxon>
    </lineage>
</organism>
<evidence type="ECO:0000313" key="1">
    <source>
        <dbReference type="EMBL" id="GAX91177.1"/>
    </source>
</evidence>
<sequence>MDNNQMFPLRIECTLFFQENPYTFETAGGLALRLGRKREHIEPVLQHLVSLSILEKIGEGEQAIYRYIQPEITSELDTSWQKV</sequence>
<protein>
    <recommendedName>
        <fullName evidence="3">Transcriptional regulator</fullName>
    </recommendedName>
</protein>
<accession>A0A292YJ99</accession>
<gene>
    <name evidence="1" type="ORF">EFBL_2843</name>
</gene>
<reference evidence="2" key="1">
    <citation type="submission" date="2017-07" db="EMBL/GenBank/DDBJ databases">
        <title>Draft genome sequence of Effusibacillus lacus strain skLN1.</title>
        <authorList>
            <person name="Watanabe M."/>
            <person name="Kojima H."/>
            <person name="Fukui M."/>
        </authorList>
    </citation>
    <scope>NUCLEOTIDE SEQUENCE [LARGE SCALE GENOMIC DNA]</scope>
    <source>
        <strain evidence="2">skLN1</strain>
    </source>
</reference>
<proteinExistence type="predicted"/>
<evidence type="ECO:0008006" key="3">
    <source>
        <dbReference type="Google" id="ProtNLM"/>
    </source>
</evidence>
<evidence type="ECO:0000313" key="2">
    <source>
        <dbReference type="Proteomes" id="UP000217785"/>
    </source>
</evidence>
<dbReference type="Proteomes" id="UP000217785">
    <property type="component" value="Unassembled WGS sequence"/>
</dbReference>
<keyword evidence="2" id="KW-1185">Reference proteome</keyword>
<name>A0A292YJ99_9BACL</name>
<comment type="caution">
    <text evidence="1">The sequence shown here is derived from an EMBL/GenBank/DDBJ whole genome shotgun (WGS) entry which is preliminary data.</text>
</comment>
<dbReference type="AlphaFoldDB" id="A0A292YJ99"/>
<dbReference type="EMBL" id="BDUF01000086">
    <property type="protein sequence ID" value="GAX91177.1"/>
    <property type="molecule type" value="Genomic_DNA"/>
</dbReference>